<protein>
    <submittedName>
        <fullName evidence="2">Extensin-like</fullName>
    </submittedName>
</protein>
<proteinExistence type="predicted"/>
<gene>
    <name evidence="2" type="ordered locus">Rru_A1661</name>
</gene>
<dbReference type="HOGENOM" id="CLU_043272_2_0_5"/>
<organism evidence="2 3">
    <name type="scientific">Rhodospirillum rubrum (strain ATCC 11170 / ATH 1.1.1 / DSM 467 / LMG 4362 / NCIMB 8255 / S1)</name>
    <dbReference type="NCBI Taxonomy" id="269796"/>
    <lineage>
        <taxon>Bacteria</taxon>
        <taxon>Pseudomonadati</taxon>
        <taxon>Pseudomonadota</taxon>
        <taxon>Alphaproteobacteria</taxon>
        <taxon>Rhodospirillales</taxon>
        <taxon>Rhodospirillaceae</taxon>
        <taxon>Rhodospirillum</taxon>
    </lineage>
</organism>
<evidence type="ECO:0000313" key="2">
    <source>
        <dbReference type="EMBL" id="ABC22461.1"/>
    </source>
</evidence>
<dbReference type="STRING" id="269796.Rru_A1661"/>
<dbReference type="eggNOG" id="COG3921">
    <property type="taxonomic scope" value="Bacteria"/>
</dbReference>
<dbReference type="PATRIC" id="fig|269796.9.peg.1738"/>
<dbReference type="EMBL" id="CP000230">
    <property type="protein sequence ID" value="ABC22461.1"/>
    <property type="molecule type" value="Genomic_DNA"/>
</dbReference>
<keyword evidence="3" id="KW-1185">Reference proteome</keyword>
<dbReference type="Proteomes" id="UP000001929">
    <property type="component" value="Chromosome"/>
</dbReference>
<dbReference type="Pfam" id="PF06904">
    <property type="entry name" value="Extensin-like_C"/>
    <property type="match status" value="1"/>
</dbReference>
<dbReference type="EnsemblBacteria" id="ABC22461">
    <property type="protein sequence ID" value="ABC22461"/>
    <property type="gene ID" value="Rru_A1661"/>
</dbReference>
<evidence type="ECO:0000259" key="1">
    <source>
        <dbReference type="Pfam" id="PF06904"/>
    </source>
</evidence>
<dbReference type="AlphaFoldDB" id="Q2RTT4"/>
<dbReference type="KEGG" id="rru:Rru_A1661"/>
<feature type="domain" description="Extensin-like C-terminal" evidence="1">
    <location>
        <begin position="61"/>
        <end position="231"/>
    </location>
</feature>
<name>Q2RTT4_RHORT</name>
<accession>Q2RTT4</accession>
<evidence type="ECO:0000313" key="3">
    <source>
        <dbReference type="Proteomes" id="UP000001929"/>
    </source>
</evidence>
<dbReference type="PhylomeDB" id="Q2RTT4"/>
<reference evidence="2 3" key="1">
    <citation type="journal article" date="2011" name="Stand. Genomic Sci.">
        <title>Complete genome sequence of Rhodospirillum rubrum type strain (S1).</title>
        <authorList>
            <person name="Munk A.C."/>
            <person name="Copeland A."/>
            <person name="Lucas S."/>
            <person name="Lapidus A."/>
            <person name="Del Rio T.G."/>
            <person name="Barry K."/>
            <person name="Detter J.C."/>
            <person name="Hammon N."/>
            <person name="Israni S."/>
            <person name="Pitluck S."/>
            <person name="Brettin T."/>
            <person name="Bruce D."/>
            <person name="Han C."/>
            <person name="Tapia R."/>
            <person name="Gilna P."/>
            <person name="Schmutz J."/>
            <person name="Larimer F."/>
            <person name="Land M."/>
            <person name="Kyrpides N.C."/>
            <person name="Mavromatis K."/>
            <person name="Richardson P."/>
            <person name="Rohde M."/>
            <person name="Goker M."/>
            <person name="Klenk H.P."/>
            <person name="Zhang Y."/>
            <person name="Roberts G.P."/>
            <person name="Reslewic S."/>
            <person name="Schwartz D.C."/>
        </authorList>
    </citation>
    <scope>NUCLEOTIDE SEQUENCE [LARGE SCALE GENOMIC DNA]</scope>
    <source>
        <strain evidence="3">ATCC 11170 / ATH 1.1.1 / DSM 467 / LMG 4362 / NCIMB 8255 / S1</strain>
    </source>
</reference>
<sequence>MRAGYAVLLGVLALIGTVVPLHQSWIRLPPNILPWAPITLDAPPGPLARFHINALTTDGPACLNALDRSDLSYRRLAERPLNAGCGLETGVRPLRSQVTYNGSFQATCALMAAQYWYEGVLRTLALRHFASPLVRIDHLGTYACRNINSRPEGRRSQHATANAIDIAAFHLENGESIVIRRDWGKPTAKGLFLAEARDAACGLFNAVLGPAYNAAHADHFHLDLGRFRVCR</sequence>
<dbReference type="InterPro" id="IPR009683">
    <property type="entry name" value="Extensin-like_C"/>
</dbReference>
<dbReference type="RefSeq" id="WP_011389351.1">
    <property type="nucleotide sequence ID" value="NC_007643.1"/>
</dbReference>